<comment type="subcellular location">
    <subcellularLocation>
        <location evidence="1">Membrane</location>
        <topology evidence="1">Multi-pass membrane protein</topology>
    </subcellularLocation>
</comment>
<keyword evidence="8" id="KW-0406">Ion transport</keyword>
<evidence type="ECO:0000256" key="13">
    <source>
        <dbReference type="SAM" id="Phobius"/>
    </source>
</evidence>
<dbReference type="Gene3D" id="1.25.40.20">
    <property type="entry name" value="Ankyrin repeat-containing domain"/>
    <property type="match status" value="3"/>
</dbReference>
<feature type="transmembrane region" description="Helical" evidence="13">
    <location>
        <begin position="735"/>
        <end position="756"/>
    </location>
</feature>
<dbReference type="PROSITE" id="PS50088">
    <property type="entry name" value="ANK_REPEAT"/>
    <property type="match status" value="5"/>
</dbReference>
<feature type="transmembrane region" description="Helical" evidence="13">
    <location>
        <begin position="616"/>
        <end position="632"/>
    </location>
</feature>
<keyword evidence="3" id="KW-0716">Sensory transduction</keyword>
<evidence type="ECO:0000256" key="10">
    <source>
        <dbReference type="ARBA" id="ARBA00023303"/>
    </source>
</evidence>
<keyword evidence="9 13" id="KW-0472">Membrane</keyword>
<dbReference type="PANTHER" id="PTHR47143">
    <property type="entry name" value="TRANSIENT RECEPTOR POTENTIAL CATION CHANNEL PROTEIN PAINLESS"/>
    <property type="match status" value="1"/>
</dbReference>
<dbReference type="SUPFAM" id="SSF48403">
    <property type="entry name" value="Ankyrin repeat"/>
    <property type="match status" value="2"/>
</dbReference>
<proteinExistence type="predicted"/>
<reference evidence="15" key="1">
    <citation type="submission" date="2015-09" db="EMBL/GenBank/DDBJ databases">
        <title>Scylla olivacea transcriptome.</title>
        <authorList>
            <person name="Ikhwanuddin M."/>
        </authorList>
    </citation>
    <scope>NUCLEOTIDE SEQUENCE</scope>
</reference>
<dbReference type="Pfam" id="PF00023">
    <property type="entry name" value="Ank"/>
    <property type="match status" value="1"/>
</dbReference>
<keyword evidence="4 13" id="KW-0812">Transmembrane</keyword>
<feature type="repeat" description="ANK" evidence="11">
    <location>
        <begin position="102"/>
        <end position="134"/>
    </location>
</feature>
<accession>A0A0P4W7B1</accession>
<dbReference type="PANTHER" id="PTHR47143:SF4">
    <property type="entry name" value="TRANSIENT RECEPTOR POTENTIAL CATION CHANNEL PROTEIN PAINLESS"/>
    <property type="match status" value="1"/>
</dbReference>
<feature type="repeat" description="ANK" evidence="11">
    <location>
        <begin position="279"/>
        <end position="311"/>
    </location>
</feature>
<dbReference type="InterPro" id="IPR005821">
    <property type="entry name" value="Ion_trans_dom"/>
</dbReference>
<dbReference type="InterPro" id="IPR002110">
    <property type="entry name" value="Ankyrin_rpt"/>
</dbReference>
<keyword evidence="7 11" id="KW-0040">ANK repeat</keyword>
<dbReference type="PROSITE" id="PS50297">
    <property type="entry name" value="ANK_REP_REGION"/>
    <property type="match status" value="4"/>
</dbReference>
<evidence type="ECO:0000259" key="14">
    <source>
        <dbReference type="Pfam" id="PF00520"/>
    </source>
</evidence>
<dbReference type="AlphaFoldDB" id="A0A0P4W7B1"/>
<evidence type="ECO:0000256" key="5">
    <source>
        <dbReference type="ARBA" id="ARBA00022737"/>
    </source>
</evidence>
<dbReference type="Pfam" id="PF12796">
    <property type="entry name" value="Ank_2"/>
    <property type="match status" value="2"/>
</dbReference>
<evidence type="ECO:0000256" key="3">
    <source>
        <dbReference type="ARBA" id="ARBA00022606"/>
    </source>
</evidence>
<feature type="transmembrane region" description="Helical" evidence="13">
    <location>
        <begin position="578"/>
        <end position="596"/>
    </location>
</feature>
<name>A0A0P4W7B1_SCYOL</name>
<keyword evidence="10" id="KW-0407">Ion channel</keyword>
<evidence type="ECO:0000256" key="4">
    <source>
        <dbReference type="ARBA" id="ARBA00022692"/>
    </source>
</evidence>
<feature type="region of interest" description="Disordered" evidence="12">
    <location>
        <begin position="7"/>
        <end position="27"/>
    </location>
</feature>
<evidence type="ECO:0000256" key="2">
    <source>
        <dbReference type="ARBA" id="ARBA00022448"/>
    </source>
</evidence>
<evidence type="ECO:0000256" key="12">
    <source>
        <dbReference type="SAM" id="MobiDB-lite"/>
    </source>
</evidence>
<dbReference type="EMBL" id="GDRN01085983">
    <property type="protein sequence ID" value="JAI61269.1"/>
    <property type="molecule type" value="Transcribed_RNA"/>
</dbReference>
<dbReference type="Pfam" id="PF00520">
    <property type="entry name" value="Ion_trans"/>
    <property type="match status" value="1"/>
</dbReference>
<evidence type="ECO:0000256" key="8">
    <source>
        <dbReference type="ARBA" id="ARBA00023065"/>
    </source>
</evidence>
<evidence type="ECO:0000256" key="6">
    <source>
        <dbReference type="ARBA" id="ARBA00022989"/>
    </source>
</evidence>
<organism evidence="15">
    <name type="scientific">Scylla olivacea</name>
    <name type="common">Orange mud crab</name>
    <name type="synonym">Cancer olivacea</name>
    <dbReference type="NCBI Taxonomy" id="85551"/>
    <lineage>
        <taxon>Eukaryota</taxon>
        <taxon>Metazoa</taxon>
        <taxon>Ecdysozoa</taxon>
        <taxon>Arthropoda</taxon>
        <taxon>Crustacea</taxon>
        <taxon>Multicrustacea</taxon>
        <taxon>Malacostraca</taxon>
        <taxon>Eumalacostraca</taxon>
        <taxon>Eucarida</taxon>
        <taxon>Decapoda</taxon>
        <taxon>Pleocyemata</taxon>
        <taxon>Brachyura</taxon>
        <taxon>Eubrachyura</taxon>
        <taxon>Portunoidea</taxon>
        <taxon>Portunidae</taxon>
        <taxon>Portuninae</taxon>
        <taxon>Scylla</taxon>
    </lineage>
</organism>
<protein>
    <recommendedName>
        <fullName evidence="14">Ion transport domain-containing protein</fullName>
    </recommendedName>
</protein>
<dbReference type="InterPro" id="IPR052076">
    <property type="entry name" value="TRP_cation_channel"/>
</dbReference>
<evidence type="ECO:0000256" key="7">
    <source>
        <dbReference type="ARBA" id="ARBA00023043"/>
    </source>
</evidence>
<evidence type="ECO:0000256" key="1">
    <source>
        <dbReference type="ARBA" id="ARBA00004141"/>
    </source>
</evidence>
<sequence>MAGYLALRSMEENGKTTQGGGGAAGEEEDHFKQELLVAVQTGDEEKLRHALKHLPPKAVNHVFPHPVSATALHVATQNNSFELVKALLEVPADTGARDWRGKKYCPLHYAAHNGNVEVLEALLKAGADPNAKEGEFGRTSLHILANRWKNNEDSYKACLDALLSCKRIKVDALDSSKASPLFMAATKGWEYMVRKLINMGANINAAVGNKTASDVIKKKFNDLLDTIDFSVIQKPKRYFSDELYDALINTDLQLFQEILDEIDNSDEKSKVSALEEDHGEYTLLQYACDNGLADFVEELLKNGANAARKDETSLMSPVLYAARNGYHNILEMLLRTLKEQKELDKGVLRHKDLRKETVLHKVIKREYAAKQEGVNYYKCLELLLEKKQYVDLDAQDEFGNTALHYAVLCDDQSFVRILLLNGAHLGIRNQFGTLAITRIQASVLEEVLNDCIKYKHNVADREFEIILHYSMLAPAQTSQQPETECLRFLSGSRKHRHLLLHPIIDTFLFLKWQRIQKYYYFNIIAYTIFLILLTAYILFYHGTFVPATENVMNNDTQKQNVSSENSSDAPDMEMYDLALKYVFKALIFIFGLYIAVREGVQFYVSWKLYVQRLENWLEISIVVLTCIVLFIPVNAVHLQSLCAWLVLFSWTEFVLLLGRHPYLSIYITMFTTVTFNFLKFIIMFSFMIIAFSISFFLVFQVHDSFTTYYQSLLKTIAMFTGEIEYTDLPLAAFPVSSHLLFVVFVFLIVLVLMNLLNGLAVSDIQQIQQEAEIVSYSSRVELVSYIESVFLASPLHQILPGSLRCCEGGDEKDDCYLKACIESHNPAIRLLNWLGRRTLMFQTCLRNPWISVYPNRGRDRWHVCDCHSFHLKEAQIEAAKDVVLEKEHAVDTHRLSGLENRLDEVMAAISSLTDKVNKHVLCPSPE</sequence>
<evidence type="ECO:0000313" key="15">
    <source>
        <dbReference type="EMBL" id="JAI61269.1"/>
    </source>
</evidence>
<keyword evidence="6 13" id="KW-1133">Transmembrane helix</keyword>
<evidence type="ECO:0000256" key="11">
    <source>
        <dbReference type="PROSITE-ProRule" id="PRU00023"/>
    </source>
</evidence>
<feature type="transmembrane region" description="Helical" evidence="13">
    <location>
        <begin position="677"/>
        <end position="699"/>
    </location>
</feature>
<dbReference type="GO" id="GO:0034703">
    <property type="term" value="C:cation channel complex"/>
    <property type="evidence" value="ECO:0007669"/>
    <property type="project" value="UniProtKB-ARBA"/>
</dbReference>
<dbReference type="InterPro" id="IPR036770">
    <property type="entry name" value="Ankyrin_rpt-contain_sf"/>
</dbReference>
<dbReference type="SMART" id="SM00248">
    <property type="entry name" value="ANK"/>
    <property type="match status" value="9"/>
</dbReference>
<feature type="domain" description="Ion transport" evidence="14">
    <location>
        <begin position="528"/>
        <end position="771"/>
    </location>
</feature>
<dbReference type="GO" id="GO:0005216">
    <property type="term" value="F:monoatomic ion channel activity"/>
    <property type="evidence" value="ECO:0007669"/>
    <property type="project" value="InterPro"/>
</dbReference>
<feature type="repeat" description="ANK" evidence="11">
    <location>
        <begin position="176"/>
        <end position="208"/>
    </location>
</feature>
<feature type="repeat" description="ANK" evidence="11">
    <location>
        <begin position="67"/>
        <end position="99"/>
    </location>
</feature>
<keyword evidence="5" id="KW-0677">Repeat</keyword>
<feature type="repeat" description="ANK" evidence="11">
    <location>
        <begin position="398"/>
        <end position="430"/>
    </location>
</feature>
<evidence type="ECO:0000256" key="9">
    <source>
        <dbReference type="ARBA" id="ARBA00023136"/>
    </source>
</evidence>
<feature type="transmembrane region" description="Helical" evidence="13">
    <location>
        <begin position="518"/>
        <end position="539"/>
    </location>
</feature>
<keyword evidence="2" id="KW-0813">Transport</keyword>